<organism evidence="2 3">
    <name type="scientific">Ohtaekwangia koreensis</name>
    <dbReference type="NCBI Taxonomy" id="688867"/>
    <lineage>
        <taxon>Bacteria</taxon>
        <taxon>Pseudomonadati</taxon>
        <taxon>Bacteroidota</taxon>
        <taxon>Cytophagia</taxon>
        <taxon>Cytophagales</taxon>
        <taxon>Fulvivirgaceae</taxon>
        <taxon>Ohtaekwangia</taxon>
    </lineage>
</organism>
<dbReference type="RefSeq" id="WP_159453806.1">
    <property type="nucleotide sequence ID" value="NZ_FUZU01000004.1"/>
</dbReference>
<feature type="chain" id="PRO_5010539644" evidence="1">
    <location>
        <begin position="19"/>
        <end position="57"/>
    </location>
</feature>
<proteinExistence type="predicted"/>
<sequence length="57" mass="6264">MKFLKYLFVMFIAISAFSCDDEAIVNNDGDDDDDPIIIGPPKTKSTVALDTLSNLPQ</sequence>
<dbReference type="STRING" id="688867.SAMN05660236_5014"/>
<dbReference type="Proteomes" id="UP000190961">
    <property type="component" value="Unassembled WGS sequence"/>
</dbReference>
<name>A0A1T5MCM5_9BACT</name>
<evidence type="ECO:0000313" key="3">
    <source>
        <dbReference type="Proteomes" id="UP000190961"/>
    </source>
</evidence>
<feature type="signal peptide" evidence="1">
    <location>
        <begin position="1"/>
        <end position="18"/>
    </location>
</feature>
<accession>A0A1T5MCM5</accession>
<keyword evidence="1" id="KW-0732">Signal</keyword>
<evidence type="ECO:0000256" key="1">
    <source>
        <dbReference type="SAM" id="SignalP"/>
    </source>
</evidence>
<reference evidence="2 3" key="1">
    <citation type="submission" date="2017-02" db="EMBL/GenBank/DDBJ databases">
        <authorList>
            <person name="Peterson S.W."/>
        </authorList>
    </citation>
    <scope>NUCLEOTIDE SEQUENCE [LARGE SCALE GENOMIC DNA]</scope>
    <source>
        <strain evidence="2 3">DSM 25262</strain>
    </source>
</reference>
<keyword evidence="3" id="KW-1185">Reference proteome</keyword>
<evidence type="ECO:0000313" key="2">
    <source>
        <dbReference type="EMBL" id="SKC85970.1"/>
    </source>
</evidence>
<protein>
    <submittedName>
        <fullName evidence="2">Uncharacterized protein</fullName>
    </submittedName>
</protein>
<dbReference type="EMBL" id="FUZU01000004">
    <property type="protein sequence ID" value="SKC85970.1"/>
    <property type="molecule type" value="Genomic_DNA"/>
</dbReference>
<dbReference type="PROSITE" id="PS51257">
    <property type="entry name" value="PROKAR_LIPOPROTEIN"/>
    <property type="match status" value="1"/>
</dbReference>
<gene>
    <name evidence="2" type="ORF">SAMN05660236_5014</name>
</gene>
<dbReference type="AlphaFoldDB" id="A0A1T5MCM5"/>